<dbReference type="GO" id="GO:0000155">
    <property type="term" value="F:phosphorelay sensor kinase activity"/>
    <property type="evidence" value="ECO:0007669"/>
    <property type="project" value="InterPro"/>
</dbReference>
<dbReference type="InterPro" id="IPR003661">
    <property type="entry name" value="HisK_dim/P_dom"/>
</dbReference>
<evidence type="ECO:0000256" key="11">
    <source>
        <dbReference type="SAM" id="Coils"/>
    </source>
</evidence>
<evidence type="ECO:0000313" key="14">
    <source>
        <dbReference type="EMBL" id="PWF48464.1"/>
    </source>
</evidence>
<comment type="subcellular location">
    <subcellularLocation>
        <location evidence="2">Membrane</location>
        <topology evidence="2">Multi-pass membrane protein</topology>
    </subcellularLocation>
</comment>
<dbReference type="SUPFAM" id="SSF47384">
    <property type="entry name" value="Homodimeric domain of signal transducing histidine kinase"/>
    <property type="match status" value="1"/>
</dbReference>
<dbReference type="PROSITE" id="PS50109">
    <property type="entry name" value="HIS_KIN"/>
    <property type="match status" value="1"/>
</dbReference>
<feature type="coiled-coil region" evidence="11">
    <location>
        <begin position="261"/>
        <end position="288"/>
    </location>
</feature>
<accession>A0A2U2HLS2</accession>
<evidence type="ECO:0000256" key="4">
    <source>
        <dbReference type="ARBA" id="ARBA00022553"/>
    </source>
</evidence>
<dbReference type="PANTHER" id="PTHR45436">
    <property type="entry name" value="SENSOR HISTIDINE KINASE YKOH"/>
    <property type="match status" value="1"/>
</dbReference>
<protein>
    <recommendedName>
        <fullName evidence="3">histidine kinase</fullName>
        <ecNumber evidence="3">2.7.13.3</ecNumber>
    </recommendedName>
</protein>
<feature type="transmembrane region" description="Helical" evidence="12">
    <location>
        <begin position="157"/>
        <end position="179"/>
    </location>
</feature>
<evidence type="ECO:0000256" key="2">
    <source>
        <dbReference type="ARBA" id="ARBA00004141"/>
    </source>
</evidence>
<keyword evidence="7 14" id="KW-0418">Kinase</keyword>
<dbReference type="InterPro" id="IPR050428">
    <property type="entry name" value="TCS_sensor_his_kinase"/>
</dbReference>
<keyword evidence="8 12" id="KW-1133">Transmembrane helix</keyword>
<dbReference type="EMBL" id="PXWF02000191">
    <property type="protein sequence ID" value="PWF48464.1"/>
    <property type="molecule type" value="Genomic_DNA"/>
</dbReference>
<dbReference type="CDD" id="cd00082">
    <property type="entry name" value="HisKA"/>
    <property type="match status" value="1"/>
</dbReference>
<dbReference type="Gene3D" id="1.10.287.130">
    <property type="match status" value="1"/>
</dbReference>
<dbReference type="Proteomes" id="UP000241421">
    <property type="component" value="Unassembled WGS sequence"/>
</dbReference>
<dbReference type="EC" id="2.7.13.3" evidence="3"/>
<evidence type="ECO:0000256" key="9">
    <source>
        <dbReference type="ARBA" id="ARBA00023012"/>
    </source>
</evidence>
<dbReference type="InterPro" id="IPR004358">
    <property type="entry name" value="Sig_transdc_His_kin-like_C"/>
</dbReference>
<keyword evidence="15" id="KW-1185">Reference proteome</keyword>
<keyword evidence="9" id="KW-0902">Two-component regulatory system</keyword>
<evidence type="ECO:0000256" key="7">
    <source>
        <dbReference type="ARBA" id="ARBA00022777"/>
    </source>
</evidence>
<feature type="domain" description="Histidine kinase" evidence="13">
    <location>
        <begin position="240"/>
        <end position="448"/>
    </location>
</feature>
<dbReference type="InterPro" id="IPR005467">
    <property type="entry name" value="His_kinase_dom"/>
</dbReference>
<evidence type="ECO:0000313" key="15">
    <source>
        <dbReference type="Proteomes" id="UP000241421"/>
    </source>
</evidence>
<evidence type="ECO:0000256" key="12">
    <source>
        <dbReference type="SAM" id="Phobius"/>
    </source>
</evidence>
<evidence type="ECO:0000256" key="3">
    <source>
        <dbReference type="ARBA" id="ARBA00012438"/>
    </source>
</evidence>
<keyword evidence="6 12" id="KW-0812">Transmembrane</keyword>
<dbReference type="OrthoDB" id="8583694at2"/>
<dbReference type="Gene3D" id="3.30.565.10">
    <property type="entry name" value="Histidine kinase-like ATPase, C-terminal domain"/>
    <property type="match status" value="1"/>
</dbReference>
<organism evidence="14 15">
    <name type="scientific">Massilia glaciei</name>
    <dbReference type="NCBI Taxonomy" id="1524097"/>
    <lineage>
        <taxon>Bacteria</taxon>
        <taxon>Pseudomonadati</taxon>
        <taxon>Pseudomonadota</taxon>
        <taxon>Betaproteobacteria</taxon>
        <taxon>Burkholderiales</taxon>
        <taxon>Oxalobacteraceae</taxon>
        <taxon>Telluria group</taxon>
        <taxon>Massilia</taxon>
    </lineage>
</organism>
<keyword evidence="5" id="KW-0808">Transferase</keyword>
<dbReference type="PRINTS" id="PR00344">
    <property type="entry name" value="BCTRLSENSOR"/>
</dbReference>
<keyword evidence="11" id="KW-0175">Coiled coil</keyword>
<keyword evidence="4" id="KW-0597">Phosphoprotein</keyword>
<dbReference type="PANTHER" id="PTHR45436:SF15">
    <property type="entry name" value="SENSOR HISTIDINE KINASE CUSS"/>
    <property type="match status" value="1"/>
</dbReference>
<dbReference type="SUPFAM" id="SSF55874">
    <property type="entry name" value="ATPase domain of HSP90 chaperone/DNA topoisomerase II/histidine kinase"/>
    <property type="match status" value="1"/>
</dbReference>
<dbReference type="InterPro" id="IPR036890">
    <property type="entry name" value="HATPase_C_sf"/>
</dbReference>
<dbReference type="SMART" id="SM00387">
    <property type="entry name" value="HATPase_c"/>
    <property type="match status" value="1"/>
</dbReference>
<dbReference type="AlphaFoldDB" id="A0A2U2HLS2"/>
<evidence type="ECO:0000256" key="5">
    <source>
        <dbReference type="ARBA" id="ARBA00022679"/>
    </source>
</evidence>
<dbReference type="GO" id="GO:0005886">
    <property type="term" value="C:plasma membrane"/>
    <property type="evidence" value="ECO:0007669"/>
    <property type="project" value="TreeGrafter"/>
</dbReference>
<comment type="catalytic activity">
    <reaction evidence="1">
        <text>ATP + protein L-histidine = ADP + protein N-phospho-L-histidine.</text>
        <dbReference type="EC" id="2.7.13.3"/>
    </reaction>
</comment>
<evidence type="ECO:0000256" key="10">
    <source>
        <dbReference type="ARBA" id="ARBA00023136"/>
    </source>
</evidence>
<evidence type="ECO:0000256" key="1">
    <source>
        <dbReference type="ARBA" id="ARBA00000085"/>
    </source>
</evidence>
<dbReference type="CDD" id="cd00075">
    <property type="entry name" value="HATPase"/>
    <property type="match status" value="1"/>
</dbReference>
<sequence length="448" mass="48479">MRPWPRPTLVRRVFLSLLAASCVIWIATMSLILADNLGHGKTSEELTSLSGYLVDGLAGIDEPGAARAFVLGAIGETHRDAYNWRNFKLIKMQLTDRGGRVLLSNLRKGEPPLAGAAGRIDSIRQGRMLLARGDTARWTIHIALPQHDFTGILRDDWLSLTLTILIAFPIIFIPVWLAIATGMRPLRQMSERIAARGADDLSPLGFDPQYAEMKPLAASIDSLLLQLRNKISREQAFVQDAAHELRTPIAVISAQTHVMSMASSERDRREAEEQMDQAIARSAHLITQLLDLAKLDGKPAQPGVTLDLARLLRQDLAQRAPLALAKGVGLSLEAPDALMARLEPQALRSVLHNLVDNALRYVGPGGRVAVGLSQAHGRLTLSVEDDGPGIAPELRELVFERFYRCAGNDASGAGLGLAIARQAAARLDGTLRLGAGAGGRGCLFTLTI</sequence>
<dbReference type="SMART" id="SM00388">
    <property type="entry name" value="HisKA"/>
    <property type="match status" value="1"/>
</dbReference>
<keyword evidence="10 12" id="KW-0472">Membrane</keyword>
<evidence type="ECO:0000256" key="8">
    <source>
        <dbReference type="ARBA" id="ARBA00022989"/>
    </source>
</evidence>
<reference evidence="14 15" key="1">
    <citation type="submission" date="2018-04" db="EMBL/GenBank/DDBJ databases">
        <title>Massilia violaceinigra sp. nov., a novel purple-pigmented bacterium isolated from Tianshan glacier, Xinjiang, China.</title>
        <authorList>
            <person name="Wang H."/>
        </authorList>
    </citation>
    <scope>NUCLEOTIDE SEQUENCE [LARGE SCALE GENOMIC DNA]</scope>
    <source>
        <strain evidence="14 15">B448-2</strain>
    </source>
</reference>
<name>A0A2U2HLS2_9BURK</name>
<dbReference type="InterPro" id="IPR003594">
    <property type="entry name" value="HATPase_dom"/>
</dbReference>
<dbReference type="Pfam" id="PF02518">
    <property type="entry name" value="HATPase_c"/>
    <property type="match status" value="1"/>
</dbReference>
<comment type="caution">
    <text evidence="14">The sequence shown here is derived from an EMBL/GenBank/DDBJ whole genome shotgun (WGS) entry which is preliminary data.</text>
</comment>
<evidence type="ECO:0000256" key="6">
    <source>
        <dbReference type="ARBA" id="ARBA00022692"/>
    </source>
</evidence>
<dbReference type="RefSeq" id="WP_106757551.1">
    <property type="nucleotide sequence ID" value="NZ_PXWF02000191.1"/>
</dbReference>
<evidence type="ECO:0000259" key="13">
    <source>
        <dbReference type="PROSITE" id="PS50109"/>
    </source>
</evidence>
<gene>
    <name evidence="14" type="ORF">C7C56_011555</name>
</gene>
<dbReference type="InterPro" id="IPR036097">
    <property type="entry name" value="HisK_dim/P_sf"/>
</dbReference>
<dbReference type="Pfam" id="PF00512">
    <property type="entry name" value="HisKA"/>
    <property type="match status" value="1"/>
</dbReference>
<proteinExistence type="predicted"/>